<dbReference type="Pfam" id="PF13927">
    <property type="entry name" value="Ig_3"/>
    <property type="match status" value="1"/>
</dbReference>
<dbReference type="FunFam" id="2.60.40.10:FF:001811">
    <property type="entry name" value="Obscurin like 1"/>
    <property type="match status" value="2"/>
</dbReference>
<dbReference type="PANTHER" id="PTHR35971">
    <property type="entry name" value="SI:DKEY-31G6.6"/>
    <property type="match status" value="1"/>
</dbReference>
<keyword evidence="7" id="KW-1015">Disulfide bond</keyword>
<dbReference type="InterPro" id="IPR036116">
    <property type="entry name" value="FN3_sf"/>
</dbReference>
<feature type="domain" description="Ig-like" evidence="13">
    <location>
        <begin position="239"/>
        <end position="331"/>
    </location>
</feature>
<dbReference type="InterPro" id="IPR003598">
    <property type="entry name" value="Ig_sub2"/>
</dbReference>
<dbReference type="SMART" id="SM00408">
    <property type="entry name" value="IGc2"/>
    <property type="match status" value="17"/>
</dbReference>
<dbReference type="FunFam" id="2.60.40.10:FF:000241">
    <property type="entry name" value="obscurin-like protein 1 isoform X2"/>
    <property type="match status" value="1"/>
</dbReference>
<dbReference type="Proteomes" id="UP000028760">
    <property type="component" value="Unassembled WGS sequence"/>
</dbReference>
<dbReference type="GO" id="GO:0007030">
    <property type="term" value="P:Golgi organization"/>
    <property type="evidence" value="ECO:0007669"/>
    <property type="project" value="UniProtKB-ARBA"/>
</dbReference>
<dbReference type="InterPro" id="IPR003961">
    <property type="entry name" value="FN3_dom"/>
</dbReference>
<dbReference type="OMA" id="KAEVRWY"/>
<evidence type="ECO:0000256" key="8">
    <source>
        <dbReference type="ARBA" id="ARBA00023319"/>
    </source>
</evidence>
<dbReference type="STRING" id="48698.ENSPFOP00000016052"/>
<dbReference type="InterPro" id="IPR052385">
    <property type="entry name" value="Obscurin/Obscurin-like_Reg"/>
</dbReference>
<evidence type="ECO:0000313" key="16">
    <source>
        <dbReference type="Proteomes" id="UP000028760"/>
    </source>
</evidence>
<evidence type="ECO:0000256" key="2">
    <source>
        <dbReference type="ARBA" id="ARBA00004556"/>
    </source>
</evidence>
<dbReference type="Pfam" id="PF07679">
    <property type="entry name" value="I-set"/>
    <property type="match status" value="17"/>
</dbReference>
<evidence type="ECO:0000259" key="13">
    <source>
        <dbReference type="PROSITE" id="PS50835"/>
    </source>
</evidence>
<reference evidence="16" key="1">
    <citation type="submission" date="2013-10" db="EMBL/GenBank/DDBJ databases">
        <authorList>
            <person name="Schartl M."/>
            <person name="Warren W."/>
        </authorList>
    </citation>
    <scope>NUCLEOTIDE SEQUENCE [LARGE SCALE GENOMIC DNA]</scope>
    <source>
        <strain evidence="16">female</strain>
    </source>
</reference>
<evidence type="ECO:0000313" key="15">
    <source>
        <dbReference type="Ensembl" id="ENSPFOP00000028696.1"/>
    </source>
</evidence>
<dbReference type="InterPro" id="IPR013783">
    <property type="entry name" value="Ig-like_fold"/>
</dbReference>
<dbReference type="FunFam" id="2.60.40.10:FF:000211">
    <property type="entry name" value="Obscurin-like protein 1"/>
    <property type="match status" value="9"/>
</dbReference>
<keyword evidence="3" id="KW-0963">Cytoplasm</keyword>
<feature type="domain" description="Ig-like" evidence="13">
    <location>
        <begin position="1980"/>
        <end position="2077"/>
    </location>
</feature>
<dbReference type="GO" id="GO:0005794">
    <property type="term" value="C:Golgi apparatus"/>
    <property type="evidence" value="ECO:0007669"/>
    <property type="project" value="UniProtKB-SubCell"/>
</dbReference>
<feature type="domain" description="Ig-like" evidence="13">
    <location>
        <begin position="1444"/>
        <end position="1529"/>
    </location>
</feature>
<evidence type="ECO:0000256" key="12">
    <source>
        <dbReference type="SAM" id="MobiDB-lite"/>
    </source>
</evidence>
<feature type="domain" description="Ig-like" evidence="13">
    <location>
        <begin position="340"/>
        <end position="426"/>
    </location>
</feature>
<dbReference type="GO" id="GO:0048471">
    <property type="term" value="C:perinuclear region of cytoplasm"/>
    <property type="evidence" value="ECO:0007669"/>
    <property type="project" value="UniProtKB-SubCell"/>
</dbReference>
<keyword evidence="5" id="KW-0677">Repeat</keyword>
<comment type="subunit">
    <text evidence="10">Component of the 3M complex, composed of core components CUL7, CCDC8 and OBSL1. Interacts with CCDC8. Interacts with CUL7; the interaction is direct. Interacts with FBXW8. Interacts (via N-terminal Ig-like domain) with TTN/titin (via C-terminal Ig-like domain); the interaction is direct.</text>
</comment>
<feature type="domain" description="Ig-like" evidence="13">
    <location>
        <begin position="710"/>
        <end position="807"/>
    </location>
</feature>
<dbReference type="InterPro" id="IPR013098">
    <property type="entry name" value="Ig_I-set"/>
</dbReference>
<dbReference type="CDD" id="cd00096">
    <property type="entry name" value="Ig"/>
    <property type="match status" value="2"/>
</dbReference>
<dbReference type="FunFam" id="2.60.40.10:FF:001084">
    <property type="entry name" value="obscurin-like isoform X3"/>
    <property type="match status" value="2"/>
</dbReference>
<evidence type="ECO:0000256" key="4">
    <source>
        <dbReference type="ARBA" id="ARBA00022553"/>
    </source>
</evidence>
<dbReference type="FunFam" id="2.60.40.10:FF:000502">
    <property type="entry name" value="obscurin-like protein 1 isoform X2"/>
    <property type="match status" value="2"/>
</dbReference>
<keyword evidence="6" id="KW-0333">Golgi apparatus</keyword>
<dbReference type="GeneTree" id="ENSGT00940000156702"/>
<feature type="domain" description="Fibronectin type-III" evidence="14">
    <location>
        <begin position="521"/>
        <end position="622"/>
    </location>
</feature>
<dbReference type="CDD" id="cd00063">
    <property type="entry name" value="FN3"/>
    <property type="match status" value="1"/>
</dbReference>
<feature type="domain" description="Ig-like" evidence="13">
    <location>
        <begin position="1171"/>
        <end position="1258"/>
    </location>
</feature>
<feature type="domain" description="Ig-like" evidence="13">
    <location>
        <begin position="1078"/>
        <end position="1164"/>
    </location>
</feature>
<dbReference type="PANTHER" id="PTHR35971:SF5">
    <property type="entry name" value="OBSCURIN LIKE CYTOSKELETAL ADAPTOR 1"/>
    <property type="match status" value="1"/>
</dbReference>
<evidence type="ECO:0000256" key="7">
    <source>
        <dbReference type="ARBA" id="ARBA00023157"/>
    </source>
</evidence>
<dbReference type="InterPro" id="IPR036179">
    <property type="entry name" value="Ig-like_dom_sf"/>
</dbReference>
<evidence type="ECO:0000256" key="9">
    <source>
        <dbReference type="ARBA" id="ARBA00057297"/>
    </source>
</evidence>
<keyword evidence="4" id="KW-0597">Phosphoprotein</keyword>
<accession>A0A096MBA5</accession>
<feature type="domain" description="Ig-like" evidence="13">
    <location>
        <begin position="1354"/>
        <end position="1438"/>
    </location>
</feature>
<feature type="domain" description="Ig-like" evidence="13">
    <location>
        <begin position="895"/>
        <end position="984"/>
    </location>
</feature>
<keyword evidence="16" id="KW-1185">Reference proteome</keyword>
<feature type="region of interest" description="Disordered" evidence="12">
    <location>
        <begin position="212"/>
        <end position="234"/>
    </location>
</feature>
<dbReference type="Ensembl" id="ENSPFOT00000027471.1">
    <property type="protein sequence ID" value="ENSPFOP00000028696.1"/>
    <property type="gene ID" value="ENSPFOG00000015917.2"/>
</dbReference>
<sequence length="2159" mass="241339">MDVFGGAPRFLAYPRPVVVQSGTDAVLKCQIGGDPRPAVIWERNNEKIDPQGRYRVFEDGNVYNLIITAVTIEDSGQYICKAKNSIGETYAAATLKVEGEAQEMELREENKPRFLIKPLSTRVGRGEDAVFSCKLWGNPRPEVVWEKDGRKLNEIFESTHFSVGYQDGGWFQLKIFKTRAPDGGVYTCKARNEFGEALAGAVLLVDAGPGHEEEGNRNGYTNGHWKVHQGKQRTGRQVPTRLKDDAMTKSTKVKMFAVTEGKHAKFRCFVTGKPKPEIIWRKDGRLILSGRRYLLYEDREGYFTLKVLYCKQKDNGVYVCAASNTAGQTLSAVHLAVKEPPVRFKQPLYDLEVWERDLAVLECEVPEDSVPIKWYLEDRRLQPGAKYGMEEWGTKRRLTIRDIGVDDDGIYLCEMPDGGRSIAEVAVKGTILRKLPRKVDVLEGENAAFCVEVEKEEMDIHWYKDGIELRETHQTILKSFGRTHILVFVNTMPQDSGLVTFLVGRSKTSSQLRVKAARHCPPSCPVGVQINTERANAALLSWVPAPDSRKNPPSGYVLERQEVGTGSQEWLQCLTTDSATSVEILGDSVPCEADYRFRICSVNKYGKSNNVEFPRTVHLVPVARIQAPLQDALVPEGQDALFTIELSASVIGTWFLNGTQLQDDERYSLRRSRTHQSLRIRGVRDTDNGAEITFIAYGIRDSAALYIQAPLVKFSPLSEMDRNKFVEVGNPIVLYCELSDPAAPVHWYKNGVELQTVEGLHVQSEGTMRRIVIQSADFSHSGVYCCDAIDDVIRFNVEVEAPPATFTDIPEKDLFRTAVEQEQLILSCEVSRTDGVVQWYKDGTEIQPSNNVSMEAEGTKRNLIINSAKLSDSGAYTCRTGDNILIFKVNIRAEPPVMIVYPKEDVHLDRHVPEEIILSCELSRPNGAVGWFKDGQKLQESENIKLKYEGPYRRLKILCSRVEDSGEYVCDTADDSIFFHLSITEPPVQILSPSQSQMELCQQTSERMVLSCEISRPNAVVRWYRDGLEVEESENLLLEVDGVYRRLIIPETTVRDSAEYVCDTGDDSVTFFVNIAEPPVRFLRPRKMASRVEKVVGETLVLDCEVSRSNAEVTWKKNGEEVEDSRKVTILEDGVTRQLTIHSVTVEDAGQYVCDAKDDVMDFSVRVQDLPVRILGKTDAKTEKQFLVSDDIILVCELSNAKASVRWYKDGQLIDDSQRYCCEEQDVFRSLVVLNAGLEDSGEYSCYAGDDKMAFTITVREPPVQIIGNSGNPEHHVMVTGDDLILECEVSRPNADVEWTRNGEALQPSDRIRIDSYGVVRKFVLSGLQPSDSGEYVCEAIDDKLVTVVEVQDPPAKFLNKKGKNNMAAYENESATLCAVVSSDRANVRWLKDGQLLNKDNIHISSEGKTHKLTINPLQLSDSGEYVCDVSTDEMYFSLLVEEMKVKFVKRLEDVISLKGKTLTLQCEVNKPKGDVQWLKDGKEMTPSRRCTIRAQGRERSLTIQQLTDKDAGEYVCESTDDQTAATVSIETPRVVEFIAELRNITIREGEDAVFKCVVSPADTALVWRLNGKDVALNERAAVSCNGLCHMLCISSCLVSDSGRVTADAEGLESEAELTVQEQQALFTKKMAAVVAEEYSEATLEVEVSQEAAEVQWMRQGILIHPGAKYTLKHRGRSHSLTIHQVAAADRGAYSCETLHDRTQAQLAVEPRKISIKRGLTDIKTTERETASFEVELSHANVPGTWIRNGIQLKPTNHFRMSAKGEVHSLTISNLSVEDTGSFVFSVENLKTSARLVVKEPPVTIIRKLENQKVPDGSVISFDCELSRHNVDVKWMKDGVEVKPCKDVRIYAMGRKRFLQIMKCSAADSGLYACDAGDAATSCAVEVYERELLVLQGLEDLDIQEDQNAVFVCEISVEDVPGEWYKNGERIQPTSTVKIRQEGTKHFLLMCNVRSEDSGEIKFVARNAESVAYLEVEELPVNIVKPLQDTSALEKSRVVLDCTVSNPRCSIRWYKGSNVILPSERFEICSEGCYRKLIIQQVALEDEGTYSVQVGDYTCSAKLTVEAQSELMVRELSDVAVSAPDDACFECEVSAPAARAPAWSLNGEPLQPGPRVRLEKMGTVHRLTLRQTAADMSGLVEFTSGKARSQAQLRVTGNP</sequence>
<dbReference type="InterPro" id="IPR003599">
    <property type="entry name" value="Ig_sub"/>
</dbReference>
<dbReference type="Pfam" id="PF13895">
    <property type="entry name" value="Ig_2"/>
    <property type="match status" value="1"/>
</dbReference>
<evidence type="ECO:0000256" key="10">
    <source>
        <dbReference type="ARBA" id="ARBA00063153"/>
    </source>
</evidence>
<dbReference type="Gene3D" id="2.60.40.10">
    <property type="entry name" value="Immunoglobulins"/>
    <property type="match status" value="23"/>
</dbReference>
<keyword evidence="8" id="KW-0393">Immunoglobulin domain</keyword>
<feature type="domain" description="Ig-like" evidence="13">
    <location>
        <begin position="810"/>
        <end position="879"/>
    </location>
</feature>
<name>A0A096MBA5_POEFO</name>
<feature type="domain" description="Ig-like" evidence="13">
    <location>
        <begin position="112"/>
        <end position="199"/>
    </location>
</feature>
<dbReference type="FunFam" id="2.60.40.10:FF:000214">
    <property type="entry name" value="titin isoform X1"/>
    <property type="match status" value="1"/>
</dbReference>
<dbReference type="InterPro" id="IPR007110">
    <property type="entry name" value="Ig-like_dom"/>
</dbReference>
<dbReference type="EMBL" id="AYCK01004814">
    <property type="status" value="NOT_ANNOTATED_CDS"/>
    <property type="molecule type" value="Genomic_DNA"/>
</dbReference>
<dbReference type="FunFam" id="2.60.40.10:FF:001752">
    <property type="entry name" value="obscurin-like isoform X3"/>
    <property type="match status" value="1"/>
</dbReference>
<dbReference type="SMART" id="SM00409">
    <property type="entry name" value="IG"/>
    <property type="match status" value="22"/>
</dbReference>
<dbReference type="FunFam" id="2.60.40.10:FF:002120">
    <property type="entry name" value="obscurin-like isoform X3"/>
    <property type="match status" value="1"/>
</dbReference>
<evidence type="ECO:0000256" key="11">
    <source>
        <dbReference type="ARBA" id="ARBA00067525"/>
    </source>
</evidence>
<evidence type="ECO:0000259" key="14">
    <source>
        <dbReference type="PROSITE" id="PS50853"/>
    </source>
</evidence>
<feature type="domain" description="Ig-like" evidence="13">
    <location>
        <begin position="1533"/>
        <end position="1715"/>
    </location>
</feature>
<evidence type="ECO:0000256" key="6">
    <source>
        <dbReference type="ARBA" id="ARBA00023034"/>
    </source>
</evidence>
<reference evidence="15" key="2">
    <citation type="submission" date="2025-08" db="UniProtKB">
        <authorList>
            <consortium name="Ensembl"/>
        </authorList>
    </citation>
    <scope>IDENTIFICATION</scope>
</reference>
<feature type="compositionally biased region" description="Basic residues" evidence="12">
    <location>
        <begin position="225"/>
        <end position="234"/>
    </location>
</feature>
<comment type="subcellular location">
    <subcellularLocation>
        <location evidence="2">Cytoplasm</location>
        <location evidence="2">Perinuclear region</location>
    </subcellularLocation>
    <subcellularLocation>
        <location evidence="1">Golgi apparatus</location>
    </subcellularLocation>
</comment>
<feature type="domain" description="Ig-like" evidence="13">
    <location>
        <begin position="986"/>
        <end position="1062"/>
    </location>
</feature>
<feature type="domain" description="Ig-like" evidence="13">
    <location>
        <begin position="1262"/>
        <end position="1349"/>
    </location>
</feature>
<evidence type="ECO:0000256" key="3">
    <source>
        <dbReference type="ARBA" id="ARBA00022490"/>
    </source>
</evidence>
<dbReference type="SUPFAM" id="SSF48726">
    <property type="entry name" value="Immunoglobulin"/>
    <property type="match status" value="22"/>
</dbReference>
<comment type="function">
    <text evidence="9">Core component of the 3M complex, a complex required to regulate microtubule dynamics and genome integrity. It is unclear how the 3M complex regulates microtubules, it could act by controlling the level of a microtubule stabilizer. Acts as a regulator of the Cul7-RING(FBXW8) ubiquitin-protein ligase, playing a critical role in the ubiquitin ligase pathway that regulates Golgi morphogenesis and dendrite patterning in brain. Required to localize CUL7 to the Golgi apparatus in neurons.</text>
</comment>
<evidence type="ECO:0000256" key="1">
    <source>
        <dbReference type="ARBA" id="ARBA00004555"/>
    </source>
</evidence>
<feature type="domain" description="Ig-like" evidence="13">
    <location>
        <begin position="1801"/>
        <end position="1886"/>
    </location>
</feature>
<dbReference type="PROSITE" id="PS50835">
    <property type="entry name" value="IG_LIKE"/>
    <property type="match status" value="16"/>
</dbReference>
<protein>
    <recommendedName>
        <fullName evidence="11">Obscurin-like protein 1</fullName>
    </recommendedName>
</protein>
<proteinExistence type="predicted"/>
<dbReference type="FunFam" id="2.60.40.10:FF:000464">
    <property type="entry name" value="Putative obscurin-like protein 1"/>
    <property type="match status" value="1"/>
</dbReference>
<dbReference type="SUPFAM" id="SSF49265">
    <property type="entry name" value="Fibronectin type III"/>
    <property type="match status" value="1"/>
</dbReference>
<dbReference type="GO" id="GO:0050775">
    <property type="term" value="P:positive regulation of dendrite morphogenesis"/>
    <property type="evidence" value="ECO:0007669"/>
    <property type="project" value="UniProtKB-ARBA"/>
</dbReference>
<evidence type="ECO:0000256" key="5">
    <source>
        <dbReference type="ARBA" id="ARBA00022737"/>
    </source>
</evidence>
<dbReference type="FunFam" id="2.60.40.10:FF:000393">
    <property type="entry name" value="Putative obscurin-like protein 1"/>
    <property type="match status" value="1"/>
</dbReference>
<dbReference type="PROSITE" id="PS50853">
    <property type="entry name" value="FN3"/>
    <property type="match status" value="1"/>
</dbReference>
<organism evidence="15 16">
    <name type="scientific">Poecilia formosa</name>
    <name type="common">Amazon molly</name>
    <name type="synonym">Limia formosa</name>
    <dbReference type="NCBI Taxonomy" id="48698"/>
    <lineage>
        <taxon>Eukaryota</taxon>
        <taxon>Metazoa</taxon>
        <taxon>Chordata</taxon>
        <taxon>Craniata</taxon>
        <taxon>Vertebrata</taxon>
        <taxon>Euteleostomi</taxon>
        <taxon>Actinopterygii</taxon>
        <taxon>Neopterygii</taxon>
        <taxon>Teleostei</taxon>
        <taxon>Neoteleostei</taxon>
        <taxon>Acanthomorphata</taxon>
        <taxon>Ovalentaria</taxon>
        <taxon>Atherinomorphae</taxon>
        <taxon>Cyprinodontiformes</taxon>
        <taxon>Poeciliidae</taxon>
        <taxon>Poeciliinae</taxon>
        <taxon>Poecilia</taxon>
    </lineage>
</organism>
<feature type="domain" description="Ig-like" evidence="13">
    <location>
        <begin position="8"/>
        <end position="96"/>
    </location>
</feature>
<reference evidence="15" key="3">
    <citation type="submission" date="2025-09" db="UniProtKB">
        <authorList>
            <consortium name="Ensembl"/>
        </authorList>
    </citation>
    <scope>IDENTIFICATION</scope>
</reference>